<accession>A0A2P2DXU0</accession>
<keyword evidence="2" id="KW-1185">Reference proteome</keyword>
<sequence length="93" mass="11053">MGEVNDEFIVSDWNEFQADMEADRLLDIDAILQDYYSHKIGLDDILSTFPPSELPLLEKNKHRQLITKYFRLMKEFPDLYGESYLSLFNLMKE</sequence>
<gene>
    <name evidence="1" type="ORF">LPTSP4_09540</name>
</gene>
<evidence type="ECO:0000313" key="2">
    <source>
        <dbReference type="Proteomes" id="UP000245133"/>
    </source>
</evidence>
<dbReference type="EMBL" id="BFBB01000003">
    <property type="protein sequence ID" value="GBF49441.1"/>
    <property type="molecule type" value="Genomic_DNA"/>
</dbReference>
<comment type="caution">
    <text evidence="1">The sequence shown here is derived from an EMBL/GenBank/DDBJ whole genome shotgun (WGS) entry which is preliminary data.</text>
</comment>
<dbReference type="RefSeq" id="WP_135354995.1">
    <property type="nucleotide sequence ID" value="NZ_BFBB01000003.1"/>
</dbReference>
<organism evidence="1 2">
    <name type="scientific">Leptospira ryugenii</name>
    <dbReference type="NCBI Taxonomy" id="1917863"/>
    <lineage>
        <taxon>Bacteria</taxon>
        <taxon>Pseudomonadati</taxon>
        <taxon>Spirochaetota</taxon>
        <taxon>Spirochaetia</taxon>
        <taxon>Leptospirales</taxon>
        <taxon>Leptospiraceae</taxon>
        <taxon>Leptospira</taxon>
    </lineage>
</organism>
<evidence type="ECO:0000313" key="1">
    <source>
        <dbReference type="EMBL" id="GBF49441.1"/>
    </source>
</evidence>
<reference evidence="1 2" key="1">
    <citation type="submission" date="2018-02" db="EMBL/GenBank/DDBJ databases">
        <title>Novel Leptospira species isolated from soil and water in Japan.</title>
        <authorList>
            <person name="Nakao R."/>
            <person name="Masuzawa T."/>
        </authorList>
    </citation>
    <scope>NUCLEOTIDE SEQUENCE [LARGE SCALE GENOMIC DNA]</scope>
    <source>
        <strain evidence="1 2">YH101</strain>
    </source>
</reference>
<protein>
    <submittedName>
        <fullName evidence="1">Uncharacterized protein</fullName>
    </submittedName>
</protein>
<proteinExistence type="predicted"/>
<dbReference type="AlphaFoldDB" id="A0A2P2DXU0"/>
<name>A0A2P2DXU0_9LEPT</name>
<dbReference type="Proteomes" id="UP000245133">
    <property type="component" value="Unassembled WGS sequence"/>
</dbReference>